<evidence type="ECO:0000313" key="2">
    <source>
        <dbReference type="Proteomes" id="UP000281406"/>
    </source>
</evidence>
<accession>A0A3N0YFR2</accession>
<reference evidence="1 2" key="1">
    <citation type="submission" date="2018-10" db="EMBL/GenBank/DDBJ databases">
        <title>Genome assembly for a Yunnan-Guizhou Plateau 3E fish, Anabarilius grahami (Regan), and its evolutionary and genetic applications.</title>
        <authorList>
            <person name="Jiang W."/>
        </authorList>
    </citation>
    <scope>NUCLEOTIDE SEQUENCE [LARGE SCALE GENOMIC DNA]</scope>
    <source>
        <strain evidence="1">AG-KIZ</strain>
        <tissue evidence="1">Muscle</tissue>
    </source>
</reference>
<dbReference type="EMBL" id="RJVU01044706">
    <property type="protein sequence ID" value="ROL44618.1"/>
    <property type="molecule type" value="Genomic_DNA"/>
</dbReference>
<keyword evidence="2" id="KW-1185">Reference proteome</keyword>
<gene>
    <name evidence="1" type="ORF">DPX16_18329</name>
</gene>
<protein>
    <submittedName>
        <fullName evidence="1">Uncharacterized protein</fullName>
    </submittedName>
</protein>
<evidence type="ECO:0000313" key="1">
    <source>
        <dbReference type="EMBL" id="ROL44618.1"/>
    </source>
</evidence>
<proteinExistence type="predicted"/>
<dbReference type="AlphaFoldDB" id="A0A3N0YFR2"/>
<organism evidence="1 2">
    <name type="scientific">Anabarilius grahami</name>
    <name type="common">Kanglang fish</name>
    <name type="synonym">Barilius grahami</name>
    <dbReference type="NCBI Taxonomy" id="495550"/>
    <lineage>
        <taxon>Eukaryota</taxon>
        <taxon>Metazoa</taxon>
        <taxon>Chordata</taxon>
        <taxon>Craniata</taxon>
        <taxon>Vertebrata</taxon>
        <taxon>Euteleostomi</taxon>
        <taxon>Actinopterygii</taxon>
        <taxon>Neopterygii</taxon>
        <taxon>Teleostei</taxon>
        <taxon>Ostariophysi</taxon>
        <taxon>Cypriniformes</taxon>
        <taxon>Xenocyprididae</taxon>
        <taxon>Xenocypridinae</taxon>
        <taxon>Xenocypridinae incertae sedis</taxon>
        <taxon>Anabarilius</taxon>
    </lineage>
</organism>
<dbReference type="Proteomes" id="UP000281406">
    <property type="component" value="Unassembled WGS sequence"/>
</dbReference>
<sequence>MPTSDQPLQRLVTCSNKDTGTVNGALLRDAAPHAAIDYRTVSTSHAHCAIIHSMHRRPRTTVYILTVSPDVFIQRAGYPKLLTPST</sequence>
<name>A0A3N0YFR2_ANAGA</name>
<comment type="caution">
    <text evidence="1">The sequence shown here is derived from an EMBL/GenBank/DDBJ whole genome shotgun (WGS) entry which is preliminary data.</text>
</comment>